<dbReference type="Proteomes" id="UP000712281">
    <property type="component" value="Unassembled WGS sequence"/>
</dbReference>
<dbReference type="AlphaFoldDB" id="A0A8S9LJE7"/>
<comment type="caution">
    <text evidence="1">The sequence shown here is derived from an EMBL/GenBank/DDBJ whole genome shotgun (WGS) entry which is preliminary data.</text>
</comment>
<protein>
    <submittedName>
        <fullName evidence="1">Uncharacterized protein</fullName>
    </submittedName>
</protein>
<reference evidence="1" key="1">
    <citation type="submission" date="2019-12" db="EMBL/GenBank/DDBJ databases">
        <title>Genome sequencing and annotation of Brassica cretica.</title>
        <authorList>
            <person name="Studholme D.J."/>
            <person name="Sarris P.F."/>
        </authorList>
    </citation>
    <scope>NUCLEOTIDE SEQUENCE</scope>
    <source>
        <strain evidence="1">PFS-001/15</strain>
        <tissue evidence="1">Leaf</tissue>
    </source>
</reference>
<dbReference type="EMBL" id="QGKW02000276">
    <property type="protein sequence ID" value="KAF2608190.1"/>
    <property type="molecule type" value="Genomic_DNA"/>
</dbReference>
<name>A0A8S9LJE7_BRACR</name>
<organism evidence="1 2">
    <name type="scientific">Brassica cretica</name>
    <name type="common">Mustard</name>
    <dbReference type="NCBI Taxonomy" id="69181"/>
    <lineage>
        <taxon>Eukaryota</taxon>
        <taxon>Viridiplantae</taxon>
        <taxon>Streptophyta</taxon>
        <taxon>Embryophyta</taxon>
        <taxon>Tracheophyta</taxon>
        <taxon>Spermatophyta</taxon>
        <taxon>Magnoliopsida</taxon>
        <taxon>eudicotyledons</taxon>
        <taxon>Gunneridae</taxon>
        <taxon>Pentapetalae</taxon>
        <taxon>rosids</taxon>
        <taxon>malvids</taxon>
        <taxon>Brassicales</taxon>
        <taxon>Brassicaceae</taxon>
        <taxon>Brassiceae</taxon>
        <taxon>Brassica</taxon>
    </lineage>
</organism>
<evidence type="ECO:0000313" key="2">
    <source>
        <dbReference type="Proteomes" id="UP000712281"/>
    </source>
</evidence>
<evidence type="ECO:0000313" key="1">
    <source>
        <dbReference type="EMBL" id="KAF2608190.1"/>
    </source>
</evidence>
<proteinExistence type="predicted"/>
<gene>
    <name evidence="1" type="ORF">F2Q68_00043699</name>
</gene>
<accession>A0A8S9LJE7</accession>
<sequence length="58" mass="6200">MEKMSIACRLEAMDESGAGDRSTAAKLPEKVKGEDVKKSETRVTFVGCGWANPLCPGL</sequence>